<dbReference type="AlphaFoldDB" id="A0A699K0U5"/>
<proteinExistence type="predicted"/>
<dbReference type="EMBL" id="BKCJ010468522">
    <property type="protein sequence ID" value="GFA68487.1"/>
    <property type="molecule type" value="Genomic_DNA"/>
</dbReference>
<organism evidence="1">
    <name type="scientific">Tanacetum cinerariifolium</name>
    <name type="common">Dalmatian daisy</name>
    <name type="synonym">Chrysanthemum cinerariifolium</name>
    <dbReference type="NCBI Taxonomy" id="118510"/>
    <lineage>
        <taxon>Eukaryota</taxon>
        <taxon>Viridiplantae</taxon>
        <taxon>Streptophyta</taxon>
        <taxon>Embryophyta</taxon>
        <taxon>Tracheophyta</taxon>
        <taxon>Spermatophyta</taxon>
        <taxon>Magnoliopsida</taxon>
        <taxon>eudicotyledons</taxon>
        <taxon>Gunneridae</taxon>
        <taxon>Pentapetalae</taxon>
        <taxon>asterids</taxon>
        <taxon>campanulids</taxon>
        <taxon>Asterales</taxon>
        <taxon>Asteraceae</taxon>
        <taxon>Asteroideae</taxon>
        <taxon>Anthemideae</taxon>
        <taxon>Anthemidinae</taxon>
        <taxon>Tanacetum</taxon>
    </lineage>
</organism>
<sequence>MLTATCSRMTQDAIDELIAKRVVEALEAYDAARNIKTKTELENEQQADNVEANDGVDAAYAMTWKALMKLMTEVYCPSVGYWIS</sequence>
<protein>
    <recommendedName>
        <fullName evidence="2">Reverse transcriptase domain-containing protein</fullName>
    </recommendedName>
</protein>
<gene>
    <name evidence="1" type="ORF">Tci_640459</name>
</gene>
<evidence type="ECO:0000313" key="1">
    <source>
        <dbReference type="EMBL" id="GFA68487.1"/>
    </source>
</evidence>
<evidence type="ECO:0008006" key="2">
    <source>
        <dbReference type="Google" id="ProtNLM"/>
    </source>
</evidence>
<comment type="caution">
    <text evidence="1">The sequence shown here is derived from an EMBL/GenBank/DDBJ whole genome shotgun (WGS) entry which is preliminary data.</text>
</comment>
<name>A0A699K0U5_TANCI</name>
<reference evidence="1" key="1">
    <citation type="journal article" date="2019" name="Sci. Rep.">
        <title>Draft genome of Tanacetum cinerariifolium, the natural source of mosquito coil.</title>
        <authorList>
            <person name="Yamashiro T."/>
            <person name="Shiraishi A."/>
            <person name="Satake H."/>
            <person name="Nakayama K."/>
        </authorList>
    </citation>
    <scope>NUCLEOTIDE SEQUENCE</scope>
</reference>
<accession>A0A699K0U5</accession>